<dbReference type="EMBL" id="CP054490">
    <property type="protein sequence ID" value="QKQ24339.1"/>
    <property type="molecule type" value="Genomic_DNA"/>
</dbReference>
<dbReference type="PANTHER" id="PTHR24220">
    <property type="entry name" value="IMPORT ATP-BINDING PROTEIN"/>
    <property type="match status" value="1"/>
</dbReference>
<dbReference type="GO" id="GO:0005886">
    <property type="term" value="C:plasma membrane"/>
    <property type="evidence" value="ECO:0007669"/>
    <property type="project" value="TreeGrafter"/>
</dbReference>
<dbReference type="PANTHER" id="PTHR24220:SF689">
    <property type="entry name" value="LIPOPROTEIN-RELEASING SYSTEM ATP-BINDING PROTEIN LOLD"/>
    <property type="match status" value="1"/>
</dbReference>
<dbReference type="CDD" id="cd03255">
    <property type="entry name" value="ABC_MJ0796_LolCDE_FtsE"/>
    <property type="match status" value="1"/>
</dbReference>
<keyword evidence="5 9" id="KW-0067">ATP-binding</keyword>
<keyword evidence="7" id="KW-0472">Membrane</keyword>
<dbReference type="InterPro" id="IPR015854">
    <property type="entry name" value="ABC_transpr_LolD-like"/>
</dbReference>
<evidence type="ECO:0000256" key="6">
    <source>
        <dbReference type="ARBA" id="ARBA00022967"/>
    </source>
</evidence>
<dbReference type="GO" id="GO:0089705">
    <property type="term" value="P:protein localization to outer membrane"/>
    <property type="evidence" value="ECO:0007669"/>
    <property type="project" value="TreeGrafter"/>
</dbReference>
<organism evidence="9 10">
    <name type="scientific">Candidatus Ruthia endofausta</name>
    <dbReference type="NCBI Taxonomy" id="2738852"/>
    <lineage>
        <taxon>Bacteria</taxon>
        <taxon>Pseudomonadati</taxon>
        <taxon>Pseudomonadota</taxon>
        <taxon>Gammaproteobacteria</taxon>
        <taxon>Candidatus Pseudothioglobaceae</taxon>
        <taxon>Candidatus Ruthturnera</taxon>
    </lineage>
</organism>
<keyword evidence="4" id="KW-0547">Nucleotide-binding</keyword>
<evidence type="ECO:0000313" key="10">
    <source>
        <dbReference type="Proteomes" id="UP000509429"/>
    </source>
</evidence>
<keyword evidence="10" id="KW-1185">Reference proteome</keyword>
<feature type="domain" description="ABC transporter" evidence="8">
    <location>
        <begin position="5"/>
        <end position="226"/>
    </location>
</feature>
<reference evidence="9 10" key="1">
    <citation type="submission" date="2020-05" db="EMBL/GenBank/DDBJ databases">
        <title>Horizontal transmission and recombination maintain forever young bacterial symbiont genomes.</title>
        <authorList>
            <person name="Russell S.L."/>
            <person name="Pepper-Tunick E."/>
            <person name="Svedberg J."/>
            <person name="Byrne A."/>
            <person name="Ruelas Castillo J."/>
            <person name="Vollmers C."/>
            <person name="Beinart R.A."/>
            <person name="Corbett-Detig R."/>
        </authorList>
    </citation>
    <scope>NUCLEOTIDE SEQUENCE [LARGE SCALE GENOMIC DNA]</scope>
    <source>
        <strain evidence="9">JDF_Ridge</strain>
    </source>
</reference>
<dbReference type="SMART" id="SM00382">
    <property type="entry name" value="AAA"/>
    <property type="match status" value="1"/>
</dbReference>
<keyword evidence="3" id="KW-1003">Cell membrane</keyword>
<evidence type="ECO:0000256" key="4">
    <source>
        <dbReference type="ARBA" id="ARBA00022741"/>
    </source>
</evidence>
<dbReference type="InterPro" id="IPR017871">
    <property type="entry name" value="ABC_transporter-like_CS"/>
</dbReference>
<evidence type="ECO:0000256" key="1">
    <source>
        <dbReference type="ARBA" id="ARBA00005417"/>
    </source>
</evidence>
<dbReference type="InterPro" id="IPR003593">
    <property type="entry name" value="AAA+_ATPase"/>
</dbReference>
<dbReference type="RefSeq" id="WP_174605776.1">
    <property type="nucleotide sequence ID" value="NZ_CP054490.1"/>
</dbReference>
<dbReference type="GO" id="GO:0044874">
    <property type="term" value="P:lipoprotein localization to outer membrane"/>
    <property type="evidence" value="ECO:0007669"/>
    <property type="project" value="TreeGrafter"/>
</dbReference>
<dbReference type="AlphaFoldDB" id="A0A6N0HPL8"/>
<evidence type="ECO:0000256" key="2">
    <source>
        <dbReference type="ARBA" id="ARBA00022448"/>
    </source>
</evidence>
<name>A0A6N0HPL8_9GAMM</name>
<dbReference type="GO" id="GO:0022857">
    <property type="term" value="F:transmembrane transporter activity"/>
    <property type="evidence" value="ECO:0007669"/>
    <property type="project" value="TreeGrafter"/>
</dbReference>
<dbReference type="SUPFAM" id="SSF52540">
    <property type="entry name" value="P-loop containing nucleoside triphosphate hydrolases"/>
    <property type="match status" value="1"/>
</dbReference>
<proteinExistence type="inferred from homology"/>
<evidence type="ECO:0000256" key="7">
    <source>
        <dbReference type="ARBA" id="ARBA00023136"/>
    </source>
</evidence>
<keyword evidence="2" id="KW-0813">Transport</keyword>
<dbReference type="PROSITE" id="PS50893">
    <property type="entry name" value="ABC_TRANSPORTER_2"/>
    <property type="match status" value="1"/>
</dbReference>
<dbReference type="InterPro" id="IPR003439">
    <property type="entry name" value="ABC_transporter-like_ATP-bd"/>
</dbReference>
<dbReference type="KEGG" id="reo:HUE58_04220"/>
<evidence type="ECO:0000256" key="3">
    <source>
        <dbReference type="ARBA" id="ARBA00022475"/>
    </source>
</evidence>
<dbReference type="Proteomes" id="UP000509429">
    <property type="component" value="Chromosome"/>
</dbReference>
<gene>
    <name evidence="9" type="ORF">HUE58_04220</name>
</gene>
<protein>
    <submittedName>
        <fullName evidence="9">ATP-binding cassette domain-containing protein</fullName>
    </submittedName>
</protein>
<accession>A0A6N0HPL8</accession>
<dbReference type="PROSITE" id="PS00211">
    <property type="entry name" value="ABC_TRANSPORTER_1"/>
    <property type="match status" value="1"/>
</dbReference>
<comment type="similarity">
    <text evidence="1">Belongs to the ABC transporter superfamily.</text>
</comment>
<dbReference type="Gene3D" id="3.40.50.300">
    <property type="entry name" value="P-loop containing nucleotide triphosphate hydrolases"/>
    <property type="match status" value="1"/>
</dbReference>
<dbReference type="InterPro" id="IPR017911">
    <property type="entry name" value="MacB-like_ATP-bd"/>
</dbReference>
<evidence type="ECO:0000256" key="5">
    <source>
        <dbReference type="ARBA" id="ARBA00022840"/>
    </source>
</evidence>
<keyword evidence="6" id="KW-1278">Translocase</keyword>
<sequence>MNKIIECNNLSYSYFDGKKATPILNNLNLSVKQGESIAILGQSGCGKSTLLNLLGGIDKPTQGEVLINGINLALLSENDTTLLRGKYLGFVYQFHHLLNDFSALDNVAMPKRIQGEDQKSSQASAKKLLSKIGLKHRLNHLPSELSGGERQRVAIVRALITNPSCILADEPTGNLDAKNAYEVFNLILTLNRVQNCALIVVTHDEKISAKMDKALILNHGTLTPLI</sequence>
<evidence type="ECO:0000313" key="9">
    <source>
        <dbReference type="EMBL" id="QKQ24339.1"/>
    </source>
</evidence>
<dbReference type="FunFam" id="3.40.50.300:FF:000230">
    <property type="entry name" value="Lipoprotein-releasing system ATP-binding protein LolD"/>
    <property type="match status" value="1"/>
</dbReference>
<dbReference type="GO" id="GO:0005524">
    <property type="term" value="F:ATP binding"/>
    <property type="evidence" value="ECO:0007669"/>
    <property type="project" value="UniProtKB-KW"/>
</dbReference>
<dbReference type="GO" id="GO:0016887">
    <property type="term" value="F:ATP hydrolysis activity"/>
    <property type="evidence" value="ECO:0007669"/>
    <property type="project" value="InterPro"/>
</dbReference>
<dbReference type="InterPro" id="IPR027417">
    <property type="entry name" value="P-loop_NTPase"/>
</dbReference>
<evidence type="ECO:0000259" key="8">
    <source>
        <dbReference type="PROSITE" id="PS50893"/>
    </source>
</evidence>
<dbReference type="Pfam" id="PF00005">
    <property type="entry name" value="ABC_tran"/>
    <property type="match status" value="1"/>
</dbReference>